<dbReference type="AlphaFoldDB" id="A0AAN6RR96"/>
<reference evidence="2" key="1">
    <citation type="journal article" date="2023" name="Mol. Phylogenet. Evol.">
        <title>Genome-scale phylogeny and comparative genomics of the fungal order Sordariales.</title>
        <authorList>
            <person name="Hensen N."/>
            <person name="Bonometti L."/>
            <person name="Westerberg I."/>
            <person name="Brannstrom I.O."/>
            <person name="Guillou S."/>
            <person name="Cros-Aarteil S."/>
            <person name="Calhoun S."/>
            <person name="Haridas S."/>
            <person name="Kuo A."/>
            <person name="Mondo S."/>
            <person name="Pangilinan J."/>
            <person name="Riley R."/>
            <person name="LaButti K."/>
            <person name="Andreopoulos B."/>
            <person name="Lipzen A."/>
            <person name="Chen C."/>
            <person name="Yan M."/>
            <person name="Daum C."/>
            <person name="Ng V."/>
            <person name="Clum A."/>
            <person name="Steindorff A."/>
            <person name="Ohm R.A."/>
            <person name="Martin F."/>
            <person name="Silar P."/>
            <person name="Natvig D.O."/>
            <person name="Lalanne C."/>
            <person name="Gautier V."/>
            <person name="Ament-Velasquez S.L."/>
            <person name="Kruys A."/>
            <person name="Hutchinson M.I."/>
            <person name="Powell A.J."/>
            <person name="Barry K."/>
            <person name="Miller A.N."/>
            <person name="Grigoriev I.V."/>
            <person name="Debuchy R."/>
            <person name="Gladieux P."/>
            <person name="Hiltunen Thoren M."/>
            <person name="Johannesson H."/>
        </authorList>
    </citation>
    <scope>NUCLEOTIDE SEQUENCE</scope>
    <source>
        <strain evidence="2">CBS 103.79</strain>
    </source>
</reference>
<dbReference type="Proteomes" id="UP001303889">
    <property type="component" value="Unassembled WGS sequence"/>
</dbReference>
<sequence>MRRTSRRLQQLPSSCSFSSPSSSSRSSTRFSSHSSPGSPSSSPWAPKPCARPTLATRLRVEYRVFTHGGPYWSDNYHLDKWYTSQQAVVYLAGVYNGYKLLRRLGDWQYLTIKFLPRSPRAHAELRILKHLRRQAPALPYDSFDIPHQLAFKEPECRDAKFQVLVYPAMGPDPRRLYLNDGVWYRDDVKFGRLTFAERVQCIREIVRRLSALHHLGIVYGDVHAGNVGLPLPAPPTLEKVLPRLGLTVCGLGRGLPNQPFVALQVGDGEPLGGIAAEERGQDGLEALSEVGGQLGLVPVHRPVVFKVGDTPRAGRGP</sequence>
<protein>
    <recommendedName>
        <fullName evidence="4">Protein kinase domain-containing protein</fullName>
    </recommendedName>
</protein>
<evidence type="ECO:0008006" key="4">
    <source>
        <dbReference type="Google" id="ProtNLM"/>
    </source>
</evidence>
<dbReference type="EMBL" id="MU855729">
    <property type="protein sequence ID" value="KAK3899884.1"/>
    <property type="molecule type" value="Genomic_DNA"/>
</dbReference>
<feature type="compositionally biased region" description="Low complexity" evidence="1">
    <location>
        <begin position="12"/>
        <end position="43"/>
    </location>
</feature>
<feature type="region of interest" description="Disordered" evidence="1">
    <location>
        <begin position="1"/>
        <end position="48"/>
    </location>
</feature>
<organism evidence="2 3">
    <name type="scientific">Staphylotrichum tortipilum</name>
    <dbReference type="NCBI Taxonomy" id="2831512"/>
    <lineage>
        <taxon>Eukaryota</taxon>
        <taxon>Fungi</taxon>
        <taxon>Dikarya</taxon>
        <taxon>Ascomycota</taxon>
        <taxon>Pezizomycotina</taxon>
        <taxon>Sordariomycetes</taxon>
        <taxon>Sordariomycetidae</taxon>
        <taxon>Sordariales</taxon>
        <taxon>Chaetomiaceae</taxon>
        <taxon>Staphylotrichum</taxon>
    </lineage>
</organism>
<keyword evidence="3" id="KW-1185">Reference proteome</keyword>
<dbReference type="SUPFAM" id="SSF56112">
    <property type="entry name" value="Protein kinase-like (PK-like)"/>
    <property type="match status" value="1"/>
</dbReference>
<name>A0AAN6RR96_9PEZI</name>
<reference evidence="2" key="2">
    <citation type="submission" date="2023-05" db="EMBL/GenBank/DDBJ databases">
        <authorList>
            <consortium name="Lawrence Berkeley National Laboratory"/>
            <person name="Steindorff A."/>
            <person name="Hensen N."/>
            <person name="Bonometti L."/>
            <person name="Westerberg I."/>
            <person name="Brannstrom I.O."/>
            <person name="Guillou S."/>
            <person name="Cros-Aarteil S."/>
            <person name="Calhoun S."/>
            <person name="Haridas S."/>
            <person name="Kuo A."/>
            <person name="Mondo S."/>
            <person name="Pangilinan J."/>
            <person name="Riley R."/>
            <person name="Labutti K."/>
            <person name="Andreopoulos B."/>
            <person name="Lipzen A."/>
            <person name="Chen C."/>
            <person name="Yanf M."/>
            <person name="Daum C."/>
            <person name="Ng V."/>
            <person name="Clum A."/>
            <person name="Ohm R."/>
            <person name="Martin F."/>
            <person name="Silar P."/>
            <person name="Natvig D."/>
            <person name="Lalanne C."/>
            <person name="Gautier V."/>
            <person name="Ament-Velasquez S.L."/>
            <person name="Kruys A."/>
            <person name="Hutchinson M.I."/>
            <person name="Powell A.J."/>
            <person name="Barry K."/>
            <person name="Miller A.N."/>
            <person name="Grigoriev I.V."/>
            <person name="Debuchy R."/>
            <person name="Gladieux P."/>
            <person name="Thoren M.H."/>
            <person name="Johannesson H."/>
        </authorList>
    </citation>
    <scope>NUCLEOTIDE SEQUENCE</scope>
    <source>
        <strain evidence="2">CBS 103.79</strain>
    </source>
</reference>
<dbReference type="InterPro" id="IPR011009">
    <property type="entry name" value="Kinase-like_dom_sf"/>
</dbReference>
<evidence type="ECO:0000313" key="3">
    <source>
        <dbReference type="Proteomes" id="UP001303889"/>
    </source>
</evidence>
<gene>
    <name evidence="2" type="ORF">C8A05DRAFT_36491</name>
</gene>
<evidence type="ECO:0000256" key="1">
    <source>
        <dbReference type="SAM" id="MobiDB-lite"/>
    </source>
</evidence>
<evidence type="ECO:0000313" key="2">
    <source>
        <dbReference type="EMBL" id="KAK3899884.1"/>
    </source>
</evidence>
<comment type="caution">
    <text evidence="2">The sequence shown here is derived from an EMBL/GenBank/DDBJ whole genome shotgun (WGS) entry which is preliminary data.</text>
</comment>
<proteinExistence type="predicted"/>
<accession>A0AAN6RR96</accession>